<dbReference type="Proteomes" id="UP000249056">
    <property type="component" value="Unassembled WGS sequence"/>
</dbReference>
<sequence length="91" mass="10063">MPQPLSTGAKAGIAVGTGVGTVVLLALAAFVWKQKQNKNKLHELQPTEIKRSSAEVNRRPKYVYRAEVDGTMPKPVETHGYGRRIEPAEMY</sequence>
<evidence type="ECO:0000256" key="1">
    <source>
        <dbReference type="SAM" id="Phobius"/>
    </source>
</evidence>
<gene>
    <name evidence="2" type="ORF">DID88_002918</name>
</gene>
<evidence type="ECO:0000313" key="2">
    <source>
        <dbReference type="EMBL" id="RAL61855.1"/>
    </source>
</evidence>
<proteinExistence type="predicted"/>
<keyword evidence="3" id="KW-1185">Reference proteome</keyword>
<feature type="transmembrane region" description="Helical" evidence="1">
    <location>
        <begin position="12"/>
        <end position="32"/>
    </location>
</feature>
<accession>A0A395ING4</accession>
<comment type="caution">
    <text evidence="2">The sequence shown here is derived from an EMBL/GenBank/DDBJ whole genome shotgun (WGS) entry which is preliminary data.</text>
</comment>
<name>A0A395ING4_9HELO</name>
<keyword evidence="1" id="KW-0472">Membrane</keyword>
<keyword evidence="1" id="KW-0812">Transmembrane</keyword>
<evidence type="ECO:0000313" key="3">
    <source>
        <dbReference type="Proteomes" id="UP000249056"/>
    </source>
</evidence>
<reference evidence="2 3" key="1">
    <citation type="submission" date="2018-06" db="EMBL/GenBank/DDBJ databases">
        <title>Genome Sequence of the Brown Rot Fungal Pathogen Monilinia fructigena.</title>
        <authorList>
            <person name="Landi L."/>
            <person name="De Miccolis Angelini R.M."/>
            <person name="Pollastro S."/>
            <person name="Abate D."/>
            <person name="Faretra F."/>
            <person name="Romanazzi G."/>
        </authorList>
    </citation>
    <scope>NUCLEOTIDE SEQUENCE [LARGE SCALE GENOMIC DNA]</scope>
    <source>
        <strain evidence="2 3">Mfrg269</strain>
    </source>
</reference>
<organism evidence="2 3">
    <name type="scientific">Monilinia fructigena</name>
    <dbReference type="NCBI Taxonomy" id="38457"/>
    <lineage>
        <taxon>Eukaryota</taxon>
        <taxon>Fungi</taxon>
        <taxon>Dikarya</taxon>
        <taxon>Ascomycota</taxon>
        <taxon>Pezizomycotina</taxon>
        <taxon>Leotiomycetes</taxon>
        <taxon>Helotiales</taxon>
        <taxon>Sclerotiniaceae</taxon>
        <taxon>Monilinia</taxon>
    </lineage>
</organism>
<protein>
    <submittedName>
        <fullName evidence="2">Uncharacterized protein</fullName>
    </submittedName>
</protein>
<dbReference type="AlphaFoldDB" id="A0A395ING4"/>
<dbReference type="EMBL" id="QKRW01000028">
    <property type="protein sequence ID" value="RAL61855.1"/>
    <property type="molecule type" value="Genomic_DNA"/>
</dbReference>
<keyword evidence="1" id="KW-1133">Transmembrane helix</keyword>
<dbReference type="OrthoDB" id="5215637at2759"/>